<dbReference type="InterPro" id="IPR036894">
    <property type="entry name" value="YbaB-like_sf"/>
</dbReference>
<sequence>MSDEEYVDAYCKNVVAIRQRLAESNEALARKIGELGPLNDEVQATFDSDGYLENLYIEPTAMTRYTCAELEDLVTEVLRAGDERLAQLVNDHYAQHLGPDSPLMELLRW</sequence>
<proteinExistence type="predicted"/>
<gene>
    <name evidence="1" type="ORF">A5640_15015</name>
</gene>
<evidence type="ECO:0000313" key="2">
    <source>
        <dbReference type="Proteomes" id="UP000093925"/>
    </source>
</evidence>
<dbReference type="SUPFAM" id="SSF82607">
    <property type="entry name" value="YbaB-like"/>
    <property type="match status" value="1"/>
</dbReference>
<dbReference type="Gene3D" id="3.30.1310.10">
    <property type="entry name" value="Nucleoid-associated protein YbaB-like domain"/>
    <property type="match status" value="1"/>
</dbReference>
<accession>A0A1A3KHY5</accession>
<protein>
    <submittedName>
        <fullName evidence="1">Uncharacterized protein</fullName>
    </submittedName>
</protein>
<dbReference type="Proteomes" id="UP000093925">
    <property type="component" value="Unassembled WGS sequence"/>
</dbReference>
<reference evidence="1 2" key="1">
    <citation type="submission" date="2016-06" db="EMBL/GenBank/DDBJ databases">
        <authorList>
            <person name="Kjaerup R.B."/>
            <person name="Dalgaard T.S."/>
            <person name="Juul-Madsen H.R."/>
        </authorList>
    </citation>
    <scope>NUCLEOTIDE SEQUENCE [LARGE SCALE GENOMIC DNA]</scope>
    <source>
        <strain evidence="1 2">1276495.2</strain>
    </source>
</reference>
<dbReference type="RefSeq" id="WP_065140520.1">
    <property type="nucleotide sequence ID" value="NZ_LZLM01000080.1"/>
</dbReference>
<comment type="caution">
    <text evidence="1">The sequence shown here is derived from an EMBL/GenBank/DDBJ whole genome shotgun (WGS) entry which is preliminary data.</text>
</comment>
<dbReference type="EMBL" id="LZLM01000080">
    <property type="protein sequence ID" value="OBJ84742.1"/>
    <property type="molecule type" value="Genomic_DNA"/>
</dbReference>
<dbReference type="AlphaFoldDB" id="A0A1A3KHY5"/>
<evidence type="ECO:0000313" key="1">
    <source>
        <dbReference type="EMBL" id="OBJ84742.1"/>
    </source>
</evidence>
<organism evidence="1 2">
    <name type="scientific">Mycobacterium asiaticum</name>
    <dbReference type="NCBI Taxonomy" id="1790"/>
    <lineage>
        <taxon>Bacteria</taxon>
        <taxon>Bacillati</taxon>
        <taxon>Actinomycetota</taxon>
        <taxon>Actinomycetes</taxon>
        <taxon>Mycobacteriales</taxon>
        <taxon>Mycobacteriaceae</taxon>
        <taxon>Mycobacterium</taxon>
    </lineage>
</organism>
<name>A0A1A3KHY5_MYCAS</name>